<dbReference type="WBParaSite" id="jg2713">
    <property type="protein sequence ID" value="jg2713"/>
    <property type="gene ID" value="jg2713"/>
</dbReference>
<evidence type="ECO:0000313" key="1">
    <source>
        <dbReference type="Proteomes" id="UP000887574"/>
    </source>
</evidence>
<protein>
    <submittedName>
        <fullName evidence="2">Uncharacterized protein</fullName>
    </submittedName>
</protein>
<accession>A0A915E6Z6</accession>
<name>A0A915E6Z6_9BILA</name>
<sequence length="244" mass="27673">MTLPTFKRKKKTPAARNAVPVVAEPSTGRKTYALWTLEHQKALYECAEKNELELYFLDWLPSRKYQSVQMRLKNLQNTARLRGAEPKFHNPVKPYPRTEVQASFLRQTCLCLHVRIEEFAHFTNSAKIKIKIKMPPKSFPCKLFHWPNGEDGARVMAVINTDDATVSVTGGMLSPTSLVNLVFKRVYSGVKLSSAITQGYIGGLMFDRKTITRRVQEDGVGAIDHDPENLCSSEEMAKRFIQAI</sequence>
<reference evidence="2" key="1">
    <citation type="submission" date="2022-11" db="UniProtKB">
        <authorList>
            <consortium name="WormBaseParasite"/>
        </authorList>
    </citation>
    <scope>IDENTIFICATION</scope>
</reference>
<proteinExistence type="predicted"/>
<dbReference type="AlphaFoldDB" id="A0A915E6Z6"/>
<evidence type="ECO:0000313" key="2">
    <source>
        <dbReference type="WBParaSite" id="jg2713"/>
    </source>
</evidence>
<keyword evidence="1" id="KW-1185">Reference proteome</keyword>
<organism evidence="1 2">
    <name type="scientific">Ditylenchus dipsaci</name>
    <dbReference type="NCBI Taxonomy" id="166011"/>
    <lineage>
        <taxon>Eukaryota</taxon>
        <taxon>Metazoa</taxon>
        <taxon>Ecdysozoa</taxon>
        <taxon>Nematoda</taxon>
        <taxon>Chromadorea</taxon>
        <taxon>Rhabditida</taxon>
        <taxon>Tylenchina</taxon>
        <taxon>Tylenchomorpha</taxon>
        <taxon>Sphaerularioidea</taxon>
        <taxon>Anguinidae</taxon>
        <taxon>Anguininae</taxon>
        <taxon>Ditylenchus</taxon>
    </lineage>
</organism>
<dbReference type="Proteomes" id="UP000887574">
    <property type="component" value="Unplaced"/>
</dbReference>